<name>A0A9Q8WI94_9PEZI</name>
<dbReference type="KEGG" id="clup:CLUP02_09278"/>
<dbReference type="AlphaFoldDB" id="A0A9Q8WI94"/>
<gene>
    <name evidence="1" type="ORF">CLUP02_09278</name>
</gene>
<proteinExistence type="predicted"/>
<keyword evidence="2" id="KW-1185">Reference proteome</keyword>
<evidence type="ECO:0000313" key="2">
    <source>
        <dbReference type="Proteomes" id="UP000830671"/>
    </source>
</evidence>
<dbReference type="RefSeq" id="XP_049145401.1">
    <property type="nucleotide sequence ID" value="XM_049288257.1"/>
</dbReference>
<accession>A0A9Q8WI94</accession>
<reference evidence="1" key="1">
    <citation type="journal article" date="2021" name="Mol. Plant Microbe Interact.">
        <title>Complete Genome Sequence of the Plant-Pathogenic Fungus Colletotrichum lupini.</title>
        <authorList>
            <person name="Baroncelli R."/>
            <person name="Pensec F."/>
            <person name="Da Lio D."/>
            <person name="Boufleur T."/>
            <person name="Vicente I."/>
            <person name="Sarrocco S."/>
            <person name="Picot A."/>
            <person name="Baraldi E."/>
            <person name="Sukno S."/>
            <person name="Thon M."/>
            <person name="Le Floch G."/>
        </authorList>
    </citation>
    <scope>NUCLEOTIDE SEQUENCE</scope>
    <source>
        <strain evidence="1">IMI 504893</strain>
    </source>
</reference>
<sequence length="63" mass="6766">MKAMVCNGNSGATGIDSRKDGEVFNGLIMKLTMSGTGRSQLQGLVCRDRLETQMVQSSDQLLS</sequence>
<dbReference type="EMBL" id="CP019476">
    <property type="protein sequence ID" value="UQC83782.1"/>
    <property type="molecule type" value="Genomic_DNA"/>
</dbReference>
<evidence type="ECO:0000313" key="1">
    <source>
        <dbReference type="EMBL" id="UQC83782.1"/>
    </source>
</evidence>
<protein>
    <submittedName>
        <fullName evidence="1">Uncharacterized protein</fullName>
    </submittedName>
</protein>
<organism evidence="1 2">
    <name type="scientific">Colletotrichum lupini</name>
    <dbReference type="NCBI Taxonomy" id="145971"/>
    <lineage>
        <taxon>Eukaryota</taxon>
        <taxon>Fungi</taxon>
        <taxon>Dikarya</taxon>
        <taxon>Ascomycota</taxon>
        <taxon>Pezizomycotina</taxon>
        <taxon>Sordariomycetes</taxon>
        <taxon>Hypocreomycetidae</taxon>
        <taxon>Glomerellales</taxon>
        <taxon>Glomerellaceae</taxon>
        <taxon>Colletotrichum</taxon>
        <taxon>Colletotrichum acutatum species complex</taxon>
    </lineage>
</organism>
<dbReference type="GeneID" id="73343267"/>
<dbReference type="Proteomes" id="UP000830671">
    <property type="component" value="Chromosome 4"/>
</dbReference>